<keyword evidence="6" id="KW-0255">Endonuclease</keyword>
<evidence type="ECO:0000256" key="13">
    <source>
        <dbReference type="ARBA" id="ARBA00029523"/>
    </source>
</evidence>
<evidence type="ECO:0000256" key="10">
    <source>
        <dbReference type="ARBA" id="ARBA00023172"/>
    </source>
</evidence>
<dbReference type="Proteomes" id="UP000823401">
    <property type="component" value="Unassembled WGS sequence"/>
</dbReference>
<gene>
    <name evidence="14" type="ORF">HYQ42_00525</name>
</gene>
<evidence type="ECO:0000256" key="12">
    <source>
        <dbReference type="ARBA" id="ARBA00023447"/>
    </source>
</evidence>
<evidence type="ECO:0000256" key="8">
    <source>
        <dbReference type="ARBA" id="ARBA00022801"/>
    </source>
</evidence>
<evidence type="ECO:0000256" key="5">
    <source>
        <dbReference type="ARBA" id="ARBA00022723"/>
    </source>
</evidence>
<comment type="caution">
    <text evidence="14">The sequence shown here is derived from an EMBL/GenBank/DDBJ whole genome shotgun (WGS) entry which is preliminary data.</text>
</comment>
<keyword evidence="4" id="KW-0540">Nuclease</keyword>
<reference evidence="14 15" key="1">
    <citation type="submission" date="2020-07" db="EMBL/GenBank/DDBJ databases">
        <title>Facklamia lactis sp. nov., isolated from raw milk.</title>
        <authorList>
            <person name="Doll E.V."/>
            <person name="Huptas C."/>
            <person name="Staib L."/>
            <person name="Wenning M."/>
            <person name="Scherer S."/>
        </authorList>
    </citation>
    <scope>NUCLEOTIDE SEQUENCE [LARGE SCALE GENOMIC DNA]</scope>
    <source>
        <strain evidence="14 15">DSM 104272</strain>
    </source>
</reference>
<evidence type="ECO:0000256" key="2">
    <source>
        <dbReference type="ARBA" id="ARBA00004496"/>
    </source>
</evidence>
<protein>
    <recommendedName>
        <fullName evidence="13">Holliday junction resolvase RecU</fullName>
    </recommendedName>
</protein>
<evidence type="ECO:0000313" key="15">
    <source>
        <dbReference type="Proteomes" id="UP000823401"/>
    </source>
</evidence>
<proteinExistence type="inferred from homology"/>
<evidence type="ECO:0000256" key="4">
    <source>
        <dbReference type="ARBA" id="ARBA00022722"/>
    </source>
</evidence>
<keyword evidence="8" id="KW-0378">Hydrolase</keyword>
<comment type="cofactor">
    <cofactor evidence="1">
        <name>Mg(2+)</name>
        <dbReference type="ChEBI" id="CHEBI:18420"/>
    </cofactor>
</comment>
<evidence type="ECO:0000313" key="14">
    <source>
        <dbReference type="EMBL" id="MBG9977255.1"/>
    </source>
</evidence>
<name>A0ABS0LG87_9LACT</name>
<keyword evidence="15" id="KW-1185">Reference proteome</keyword>
<keyword evidence="10" id="KW-0233">DNA recombination</keyword>
<accession>A0ABS0LG87</accession>
<comment type="subcellular location">
    <subcellularLocation>
        <location evidence="2">Cytoplasm</location>
    </subcellularLocation>
</comment>
<dbReference type="EMBL" id="JACCEL010000001">
    <property type="protein sequence ID" value="MBG9977255.1"/>
    <property type="molecule type" value="Genomic_DNA"/>
</dbReference>
<evidence type="ECO:0000256" key="1">
    <source>
        <dbReference type="ARBA" id="ARBA00001946"/>
    </source>
</evidence>
<evidence type="ECO:0000256" key="7">
    <source>
        <dbReference type="ARBA" id="ARBA00022763"/>
    </source>
</evidence>
<organism evidence="14 15">
    <name type="scientific">Ruoffia tabacinasalis</name>
    <dbReference type="NCBI Taxonomy" id="87458"/>
    <lineage>
        <taxon>Bacteria</taxon>
        <taxon>Bacillati</taxon>
        <taxon>Bacillota</taxon>
        <taxon>Bacilli</taxon>
        <taxon>Lactobacillales</taxon>
        <taxon>Aerococcaceae</taxon>
        <taxon>Ruoffia</taxon>
    </lineage>
</organism>
<dbReference type="Gene3D" id="3.40.1350.10">
    <property type="match status" value="1"/>
</dbReference>
<keyword evidence="5" id="KW-0479">Metal-binding</keyword>
<keyword evidence="11" id="KW-0234">DNA repair</keyword>
<keyword evidence="9" id="KW-0460">Magnesium</keyword>
<sequence>MSVKGAYAAKRNGEFFEKLIDASCIHYSKQGIAYIQKTPEPMRPVRALNRNRGQYMAVYEKKAQPDFTGTLTGGTSVVFEAKHTESPRIEFNRISSQQELDLEAHHKLGAITFVLLSFSDKDFYRVPYSEWINLKETIGKKSLNQTDLEPYRIINQGRLIPFLDGLVEE</sequence>
<comment type="similarity">
    <text evidence="12">Belongs to the RecU family.</text>
</comment>
<evidence type="ECO:0000256" key="3">
    <source>
        <dbReference type="ARBA" id="ARBA00022490"/>
    </source>
</evidence>
<evidence type="ECO:0000256" key="6">
    <source>
        <dbReference type="ARBA" id="ARBA00022759"/>
    </source>
</evidence>
<evidence type="ECO:0000256" key="9">
    <source>
        <dbReference type="ARBA" id="ARBA00022842"/>
    </source>
</evidence>
<evidence type="ECO:0000256" key="11">
    <source>
        <dbReference type="ARBA" id="ARBA00023204"/>
    </source>
</evidence>
<dbReference type="InterPro" id="IPR011856">
    <property type="entry name" value="tRNA_endonuc-like_dom_sf"/>
</dbReference>
<dbReference type="InterPro" id="IPR004612">
    <property type="entry name" value="Resolv_RecU"/>
</dbReference>
<dbReference type="RefSeq" id="WP_197103135.1">
    <property type="nucleotide sequence ID" value="NZ_JACCEL010000001.1"/>
</dbReference>
<dbReference type="InterPro" id="IPR011335">
    <property type="entry name" value="Restrct_endonuc-II-like"/>
</dbReference>
<keyword evidence="7" id="KW-0227">DNA damage</keyword>
<dbReference type="Pfam" id="PF03838">
    <property type="entry name" value="RecU"/>
    <property type="match status" value="1"/>
</dbReference>
<dbReference type="SUPFAM" id="SSF52980">
    <property type="entry name" value="Restriction endonuclease-like"/>
    <property type="match status" value="1"/>
</dbReference>
<keyword evidence="3" id="KW-0963">Cytoplasm</keyword>